<dbReference type="InterPro" id="IPR056592">
    <property type="entry name" value="Beta-prop_At3g26010-like"/>
</dbReference>
<dbReference type="PANTHER" id="PTHR35546:SF24">
    <property type="entry name" value="F-BOX DOMAIN-CONTAINING PROTEIN"/>
    <property type="match status" value="1"/>
</dbReference>
<evidence type="ECO:0000313" key="4">
    <source>
        <dbReference type="Proteomes" id="UP000823388"/>
    </source>
</evidence>
<proteinExistence type="predicted"/>
<accession>A0A8T0VKI7</accession>
<keyword evidence="4" id="KW-1185">Reference proteome</keyword>
<gene>
    <name evidence="3" type="ORF">PVAP13_2NG070246</name>
</gene>
<sequence>MSCATLPRSNGSWCPRTALRCIQVEDDDEEENDGYGHDYWGRRHQLRYNDDDDDDDDDEEDEETMEEVSRTSVHVYSSETGKWIHRQIDWSQIQSDWGEHDLEGWRHQGLIPCQTSWSAVLNGMLYFKIKDQNQIAAVDVHGVTQKIIPMPTMAERKRPKSWLGPGYVAQSQGRLHYINQTSDAELFIWVLEDYDAQAWVLKHSVSFMKLFGKKSRTVRKNGYSVVAMHPDGNVVFIVGDWNIKLISYEMDHKLMSVIETLEMDTSAMHVVPYVPCFSESPALTNKH</sequence>
<dbReference type="EMBL" id="CM029040">
    <property type="protein sequence ID" value="KAG2632208.1"/>
    <property type="molecule type" value="Genomic_DNA"/>
</dbReference>
<dbReference type="Proteomes" id="UP000823388">
    <property type="component" value="Chromosome 2N"/>
</dbReference>
<reference evidence="3" key="1">
    <citation type="submission" date="2020-05" db="EMBL/GenBank/DDBJ databases">
        <title>WGS assembly of Panicum virgatum.</title>
        <authorList>
            <person name="Lovell J.T."/>
            <person name="Jenkins J."/>
            <person name="Shu S."/>
            <person name="Juenger T.E."/>
            <person name="Schmutz J."/>
        </authorList>
    </citation>
    <scope>NUCLEOTIDE SEQUENCE</scope>
    <source>
        <strain evidence="3">AP13</strain>
    </source>
</reference>
<organism evidence="3 4">
    <name type="scientific">Panicum virgatum</name>
    <name type="common">Blackwell switchgrass</name>
    <dbReference type="NCBI Taxonomy" id="38727"/>
    <lineage>
        <taxon>Eukaryota</taxon>
        <taxon>Viridiplantae</taxon>
        <taxon>Streptophyta</taxon>
        <taxon>Embryophyta</taxon>
        <taxon>Tracheophyta</taxon>
        <taxon>Spermatophyta</taxon>
        <taxon>Magnoliopsida</taxon>
        <taxon>Liliopsida</taxon>
        <taxon>Poales</taxon>
        <taxon>Poaceae</taxon>
        <taxon>PACMAD clade</taxon>
        <taxon>Panicoideae</taxon>
        <taxon>Panicodae</taxon>
        <taxon>Paniceae</taxon>
        <taxon>Panicinae</taxon>
        <taxon>Panicum</taxon>
        <taxon>Panicum sect. Hiantes</taxon>
    </lineage>
</organism>
<comment type="caution">
    <text evidence="3">The sequence shown here is derived from an EMBL/GenBank/DDBJ whole genome shotgun (WGS) entry which is preliminary data.</text>
</comment>
<feature type="domain" description="F-box protein At3g26010-like beta-propeller" evidence="2">
    <location>
        <begin position="66"/>
        <end position="259"/>
    </location>
</feature>
<feature type="region of interest" description="Disordered" evidence="1">
    <location>
        <begin position="46"/>
        <end position="72"/>
    </location>
</feature>
<dbReference type="PANTHER" id="PTHR35546">
    <property type="entry name" value="F-BOX PROTEIN INTERACTION DOMAIN PROTEIN-RELATED"/>
    <property type="match status" value="1"/>
</dbReference>
<feature type="compositionally biased region" description="Acidic residues" evidence="1">
    <location>
        <begin position="50"/>
        <end position="66"/>
    </location>
</feature>
<evidence type="ECO:0000256" key="1">
    <source>
        <dbReference type="SAM" id="MobiDB-lite"/>
    </source>
</evidence>
<protein>
    <recommendedName>
        <fullName evidence="2">F-box protein At3g26010-like beta-propeller domain-containing protein</fullName>
    </recommendedName>
</protein>
<evidence type="ECO:0000259" key="2">
    <source>
        <dbReference type="Pfam" id="PF24750"/>
    </source>
</evidence>
<dbReference type="InterPro" id="IPR055290">
    <property type="entry name" value="At3g26010-like"/>
</dbReference>
<name>A0A8T0VKI7_PANVG</name>
<dbReference type="Pfam" id="PF24750">
    <property type="entry name" value="b-prop_At3g26010-like"/>
    <property type="match status" value="1"/>
</dbReference>
<evidence type="ECO:0000313" key="3">
    <source>
        <dbReference type="EMBL" id="KAG2632209.1"/>
    </source>
</evidence>
<dbReference type="AlphaFoldDB" id="A0A8T0VKI7"/>
<dbReference type="EMBL" id="CM029040">
    <property type="protein sequence ID" value="KAG2632209.1"/>
    <property type="molecule type" value="Genomic_DNA"/>
</dbReference>